<dbReference type="GO" id="GO:0005737">
    <property type="term" value="C:cytoplasm"/>
    <property type="evidence" value="ECO:0007669"/>
    <property type="project" value="TreeGrafter"/>
</dbReference>
<evidence type="ECO:0000256" key="1">
    <source>
        <dbReference type="ARBA" id="ARBA00009163"/>
    </source>
</evidence>
<gene>
    <name evidence="4" type="ORF">LOTGIDRAFT_228747</name>
</gene>
<feature type="non-terminal residue" evidence="4">
    <location>
        <position position="1"/>
    </location>
</feature>
<keyword evidence="5" id="KW-1185">Reference proteome</keyword>
<dbReference type="EMBL" id="KB202283">
    <property type="protein sequence ID" value="ESO91243.1"/>
    <property type="molecule type" value="Genomic_DNA"/>
</dbReference>
<comment type="similarity">
    <text evidence="1">Belongs to the TPRG1 family.</text>
</comment>
<organism evidence="4 5">
    <name type="scientific">Lottia gigantea</name>
    <name type="common">Giant owl limpet</name>
    <dbReference type="NCBI Taxonomy" id="225164"/>
    <lineage>
        <taxon>Eukaryota</taxon>
        <taxon>Metazoa</taxon>
        <taxon>Spiralia</taxon>
        <taxon>Lophotrochozoa</taxon>
        <taxon>Mollusca</taxon>
        <taxon>Gastropoda</taxon>
        <taxon>Patellogastropoda</taxon>
        <taxon>Lottioidea</taxon>
        <taxon>Lottiidae</taxon>
        <taxon>Lottia</taxon>
    </lineage>
</organism>
<dbReference type="InterPro" id="IPR034753">
    <property type="entry name" value="hSac2"/>
</dbReference>
<reference evidence="4 5" key="1">
    <citation type="journal article" date="2013" name="Nature">
        <title>Insights into bilaterian evolution from three spiralian genomes.</title>
        <authorList>
            <person name="Simakov O."/>
            <person name="Marletaz F."/>
            <person name="Cho S.J."/>
            <person name="Edsinger-Gonzales E."/>
            <person name="Havlak P."/>
            <person name="Hellsten U."/>
            <person name="Kuo D.H."/>
            <person name="Larsson T."/>
            <person name="Lv J."/>
            <person name="Arendt D."/>
            <person name="Savage R."/>
            <person name="Osoegawa K."/>
            <person name="de Jong P."/>
            <person name="Grimwood J."/>
            <person name="Chapman J.A."/>
            <person name="Shapiro H."/>
            <person name="Aerts A."/>
            <person name="Otillar R.P."/>
            <person name="Terry A.Y."/>
            <person name="Boore J.L."/>
            <person name="Grigoriev I.V."/>
            <person name="Lindberg D.R."/>
            <person name="Seaver E.C."/>
            <person name="Weisblat D.A."/>
            <person name="Putnam N.H."/>
            <person name="Rokhsar D.S."/>
        </authorList>
    </citation>
    <scope>NUCLEOTIDE SEQUENCE [LARGE SCALE GENOMIC DNA]</scope>
</reference>
<dbReference type="OMA" id="WNPWSSN"/>
<sequence length="335" mass="37496">MAEKSDQEKNASPAKDGGSHTIPLEDEDKVTQEGQFVGATLELNDSNKTASDSVTVNFAGPVSDNKSPKQTTTTTNSAAGNQEEGSGFNRNRPGSVIGGRSVQSTSSRTSMRPGCIKSDGETKSYFSYKVAGMNFNIAVDECRKHINDELDGKYIGRWLLSEIDHWNLDKEKLVILTDNSILVFKYNFITQVLFEFKRIMLHGIDTIAIGDFKYPDYSVMPDRKHGGIQIRWNKGQEPTFGQRWNPWSTDIPWLCFAHHPVLYHPKENETTTYNVDDFYESLVQAASKCFEEKRPGENITIVEGPILINSYASVAAVVHNQSGIGFFRDRNGICY</sequence>
<protein>
    <recommendedName>
        <fullName evidence="3">HSac2 domain-containing protein</fullName>
    </recommendedName>
</protein>
<evidence type="ECO:0000259" key="3">
    <source>
        <dbReference type="PROSITE" id="PS51791"/>
    </source>
</evidence>
<evidence type="ECO:0000313" key="4">
    <source>
        <dbReference type="EMBL" id="ESO91243.1"/>
    </source>
</evidence>
<dbReference type="InterPro" id="IPR040242">
    <property type="entry name" value="TPRG1-like"/>
</dbReference>
<dbReference type="CTD" id="20247770"/>
<dbReference type="Pfam" id="PF12456">
    <property type="entry name" value="hSac2"/>
    <property type="match status" value="1"/>
</dbReference>
<dbReference type="KEGG" id="lgi:LOTGIDRAFT_228747"/>
<evidence type="ECO:0000313" key="5">
    <source>
        <dbReference type="Proteomes" id="UP000030746"/>
    </source>
</evidence>
<feature type="domain" description="HSac2" evidence="3">
    <location>
        <begin position="129"/>
        <end position="308"/>
    </location>
</feature>
<dbReference type="RefSeq" id="XP_009057944.1">
    <property type="nucleotide sequence ID" value="XM_009059696.1"/>
</dbReference>
<dbReference type="OrthoDB" id="10012704at2759"/>
<dbReference type="PROSITE" id="PS51791">
    <property type="entry name" value="HSAC2"/>
    <property type="match status" value="1"/>
</dbReference>
<accession>V3ZIW8</accession>
<dbReference type="InterPro" id="IPR022158">
    <property type="entry name" value="Inositol_phosphatase"/>
</dbReference>
<evidence type="ECO:0000256" key="2">
    <source>
        <dbReference type="SAM" id="MobiDB-lite"/>
    </source>
</evidence>
<dbReference type="PANTHER" id="PTHR31108:SF1">
    <property type="entry name" value="HSAC2 DOMAIN-CONTAINING PROTEIN"/>
    <property type="match status" value="1"/>
</dbReference>
<dbReference type="PANTHER" id="PTHR31108">
    <property type="entry name" value="TUMOR PROTEIN P63-REGULATED GENE 1-LIKE PROTEIN"/>
    <property type="match status" value="1"/>
</dbReference>
<dbReference type="HOGENOM" id="CLU_066718_0_0_1"/>
<dbReference type="STRING" id="225164.V3ZIW8"/>
<feature type="compositionally biased region" description="Polar residues" evidence="2">
    <location>
        <begin position="43"/>
        <end position="56"/>
    </location>
</feature>
<name>V3ZIW8_LOTGI</name>
<feature type="region of interest" description="Disordered" evidence="2">
    <location>
        <begin position="1"/>
        <end position="116"/>
    </location>
</feature>
<feature type="compositionally biased region" description="Polar residues" evidence="2">
    <location>
        <begin position="101"/>
        <end position="110"/>
    </location>
</feature>
<dbReference type="Proteomes" id="UP000030746">
    <property type="component" value="Unassembled WGS sequence"/>
</dbReference>
<proteinExistence type="inferred from homology"/>
<feature type="compositionally biased region" description="Polar residues" evidence="2">
    <location>
        <begin position="64"/>
        <end position="84"/>
    </location>
</feature>
<dbReference type="AlphaFoldDB" id="V3ZIW8"/>
<dbReference type="GeneID" id="20247770"/>